<reference evidence="15 16" key="1">
    <citation type="submission" date="2006-10" db="EMBL/GenBank/DDBJ databases">
        <title>Complete sequence of Methanosaeta thermophila PT.</title>
        <authorList>
            <consortium name="US DOE Joint Genome Institute"/>
            <person name="Copeland A."/>
            <person name="Lucas S."/>
            <person name="Lapidus A."/>
            <person name="Barry K."/>
            <person name="Detter J.C."/>
            <person name="Glavina del Rio T."/>
            <person name="Hammon N."/>
            <person name="Israni S."/>
            <person name="Pitluck S."/>
            <person name="Chain P."/>
            <person name="Malfatti S."/>
            <person name="Shin M."/>
            <person name="Vergez L."/>
            <person name="Schmutz J."/>
            <person name="Larimer F."/>
            <person name="Land M."/>
            <person name="Hauser L."/>
            <person name="Kyrpides N."/>
            <person name="Kim E."/>
            <person name="Smith K.S."/>
            <person name="Ingram-Smith C."/>
            <person name="Richardson P."/>
        </authorList>
    </citation>
    <scope>NUCLEOTIDE SEQUENCE [LARGE SCALE GENOMIC DNA]</scope>
    <source>
        <strain evidence="16">DSM 6194 / JCM 14653 / NBRC 101360 / PT</strain>
    </source>
</reference>
<dbReference type="Proteomes" id="UP000000674">
    <property type="component" value="Chromosome"/>
</dbReference>
<dbReference type="GO" id="GO:0050418">
    <property type="term" value="F:hydroxylamine reductase activity"/>
    <property type="evidence" value="ECO:0007669"/>
    <property type="project" value="TreeGrafter"/>
</dbReference>
<dbReference type="GO" id="GO:0043885">
    <property type="term" value="F:anaerobic carbon-monoxide dehydrogenase activity"/>
    <property type="evidence" value="ECO:0007669"/>
    <property type="project" value="UniProtKB-UniRule"/>
</dbReference>
<evidence type="ECO:0000256" key="14">
    <source>
        <dbReference type="PIRSR" id="PIRSR005023-1"/>
    </source>
</evidence>
<feature type="binding site" evidence="14">
    <location>
        <position position="279"/>
    </location>
    <ligand>
        <name>[Ni-4Fe-4S] cluster</name>
        <dbReference type="ChEBI" id="CHEBI:47739"/>
    </ligand>
</feature>
<evidence type="ECO:0000256" key="12">
    <source>
        <dbReference type="ARBA" id="ARBA00048733"/>
    </source>
</evidence>
<evidence type="ECO:0000256" key="9">
    <source>
        <dbReference type="ARBA" id="ARBA00023004"/>
    </source>
</evidence>
<keyword evidence="9 13" id="KW-0408">Iron</keyword>
<dbReference type="KEGG" id="mtp:Mthe_1216"/>
<dbReference type="AlphaFoldDB" id="A0B8H1"/>
<dbReference type="InterPro" id="IPR004137">
    <property type="entry name" value="HCP/CODH"/>
</dbReference>
<comment type="subunit">
    <text evidence="4">Homodimer.</text>
</comment>
<dbReference type="Pfam" id="PF03063">
    <property type="entry name" value="Prismane"/>
    <property type="match status" value="1"/>
</dbReference>
<comment type="cofactor">
    <cofactor evidence="1">
        <name>[4Fe-4S] cluster</name>
        <dbReference type="ChEBI" id="CHEBI:49883"/>
    </cofactor>
</comment>
<feature type="binding site" evidence="14">
    <location>
        <position position="71"/>
    </location>
    <ligand>
        <name>[4Fe-4S] cluster</name>
        <dbReference type="ChEBI" id="CHEBI:49883"/>
        <label>2</label>
    </ligand>
</feature>
<feature type="binding site" evidence="14">
    <location>
        <position position="540"/>
    </location>
    <ligand>
        <name>[Ni-4Fe-4S] cluster</name>
        <dbReference type="ChEBI" id="CHEBI:47739"/>
    </ligand>
</feature>
<evidence type="ECO:0000256" key="3">
    <source>
        <dbReference type="ARBA" id="ARBA00010689"/>
    </source>
</evidence>
<dbReference type="InterPro" id="IPR016101">
    <property type="entry name" value="CO_DH_a-bundle"/>
</dbReference>
<gene>
    <name evidence="15" type="ordered locus">Mthe_1216</name>
</gene>
<keyword evidence="8 13" id="KW-0560">Oxidoreductase</keyword>
<evidence type="ECO:0000256" key="2">
    <source>
        <dbReference type="ARBA" id="ARBA00002452"/>
    </source>
</evidence>
<evidence type="ECO:0000256" key="13">
    <source>
        <dbReference type="PIRNR" id="PIRNR005023"/>
    </source>
</evidence>
<dbReference type="STRING" id="349307.Mthe_1216"/>
<dbReference type="HOGENOM" id="CLU_030631_0_0_2"/>
<dbReference type="PIRSF" id="PIRSF005023">
    <property type="entry name" value="CODH"/>
    <property type="match status" value="1"/>
</dbReference>
<keyword evidence="5 13" id="KW-0004">4Fe-4S</keyword>
<dbReference type="GO" id="GO:0016151">
    <property type="term" value="F:nickel cation binding"/>
    <property type="evidence" value="ECO:0007669"/>
    <property type="project" value="InterPro"/>
</dbReference>
<feature type="binding site" evidence="14">
    <location>
        <position position="499"/>
    </location>
    <ligand>
        <name>[Ni-4Fe-4S] cluster</name>
        <dbReference type="ChEBI" id="CHEBI:47739"/>
    </ligand>
</feature>
<evidence type="ECO:0000256" key="6">
    <source>
        <dbReference type="ARBA" id="ARBA00022596"/>
    </source>
</evidence>
<name>A0B8H1_METTP</name>
<feature type="binding site" evidence="14">
    <location>
        <position position="68"/>
    </location>
    <ligand>
        <name>[4Fe-4S] cluster</name>
        <dbReference type="ChEBI" id="CHEBI:49883"/>
        <label>2</label>
    </ligand>
</feature>
<dbReference type="SUPFAM" id="SSF56821">
    <property type="entry name" value="Prismane protein-like"/>
    <property type="match status" value="1"/>
</dbReference>
<comment type="cofactor">
    <cofactor evidence="11">
        <name>[Ni-4Fe-5S] cluster</name>
        <dbReference type="ChEBI" id="CHEBI:177874"/>
    </cofactor>
</comment>
<dbReference type="PANTHER" id="PTHR30109">
    <property type="entry name" value="HYDROXYLAMINE REDUCTASE"/>
    <property type="match status" value="1"/>
</dbReference>
<accession>A0B8H1</accession>
<dbReference type="PANTHER" id="PTHR30109:SF4">
    <property type="entry name" value="CARBON MONOXIDE DEHYDROGENASE"/>
    <property type="match status" value="1"/>
</dbReference>
<evidence type="ECO:0000256" key="11">
    <source>
        <dbReference type="ARBA" id="ARBA00034454"/>
    </source>
</evidence>
<dbReference type="InterPro" id="IPR016099">
    <property type="entry name" value="Prismane-like_a/b-sand"/>
</dbReference>
<evidence type="ECO:0000256" key="4">
    <source>
        <dbReference type="ARBA" id="ARBA00011738"/>
    </source>
</evidence>
<proteinExistence type="inferred from homology"/>
<dbReference type="EC" id="1.2.7.4" evidence="13"/>
<feature type="binding site" evidence="14">
    <location>
        <position position="468"/>
    </location>
    <ligand>
        <name>[Ni-4Fe-4S] cluster</name>
        <dbReference type="ChEBI" id="CHEBI:47739"/>
    </ligand>
</feature>
<feature type="binding site" evidence="14">
    <location>
        <position position="76"/>
    </location>
    <ligand>
        <name>[4Fe-4S] cluster</name>
        <dbReference type="ChEBI" id="CHEBI:49883"/>
        <label>2</label>
    </ligand>
</feature>
<evidence type="ECO:0000256" key="7">
    <source>
        <dbReference type="ARBA" id="ARBA00022723"/>
    </source>
</evidence>
<feature type="binding site" evidence="14">
    <location>
        <position position="358"/>
    </location>
    <ligand>
        <name>[Ni-4Fe-4S] cluster</name>
        <dbReference type="ChEBI" id="CHEBI:47739"/>
    </ligand>
</feature>
<dbReference type="GO" id="GO:0006091">
    <property type="term" value="P:generation of precursor metabolites and energy"/>
    <property type="evidence" value="ECO:0007669"/>
    <property type="project" value="InterPro"/>
</dbReference>
<protein>
    <recommendedName>
        <fullName evidence="13">Carbon monoxide dehydrogenase</fullName>
        <ecNumber evidence="13">1.2.7.4</ecNumber>
    </recommendedName>
</protein>
<evidence type="ECO:0000256" key="8">
    <source>
        <dbReference type="ARBA" id="ARBA00023002"/>
    </source>
</evidence>
<evidence type="ECO:0000313" key="16">
    <source>
        <dbReference type="Proteomes" id="UP000000674"/>
    </source>
</evidence>
<feature type="binding site" evidence="14">
    <location>
        <position position="59"/>
    </location>
    <ligand>
        <name>[4Fe-4S] cluster</name>
        <dbReference type="ChEBI" id="CHEBI:49883"/>
        <label>1</label>
        <note>ligand shared between dimeric partners</note>
    </ligand>
</feature>
<comment type="similarity">
    <text evidence="3">Belongs to the Ni-containing carbon monoxide dehydrogenase family.</text>
</comment>
<organism evidence="15 16">
    <name type="scientific">Methanothrix thermoacetophila (strain DSM 6194 / JCM 14653 / NBRC 101360 / PT)</name>
    <name type="common">Methanosaeta thermophila</name>
    <dbReference type="NCBI Taxonomy" id="349307"/>
    <lineage>
        <taxon>Archaea</taxon>
        <taxon>Methanobacteriati</taxon>
        <taxon>Methanobacteriota</taxon>
        <taxon>Stenosarchaea group</taxon>
        <taxon>Methanomicrobia</taxon>
        <taxon>Methanotrichales</taxon>
        <taxon>Methanotrichaceae</taxon>
        <taxon>Methanothrix</taxon>
    </lineage>
</organism>
<sequence>MLGAASRCDVYGVRDMEPERISYHESVRRMYEQIRKDGMSNLWDRYESQGMGGDPDRRCPYCMAGTRCDLCSNGPCRADASKDRRGVCGISADGMAMRMMLLRNVMGASTYHYHAEQTIRTLRATALGRTPFRIVEQKKLRRLASMLDIDTSGSPEDTALRLCDAVEADFNRSYYQESQIVEAFAPAERKDLWRALGIFPGGIHGEILLATGSCLTNVDGSYESLAMKAMRLSIAMAYQSQMVLEHCQDVLFGVPRPHKMMVDLGVLDPDYVNVVVNGHEPFMGFAMIMLARQPEWQERARSAGARGLRIIASIETGQEIIQRWSMDEVLGGFTGNWISQEPMMATGSIDLMACDMNCSLPLDPEYARRYGFRLVPVSELVAFEGISDRLNYVPEQVEHQAAKLLEMAISNYPSRRSGEKHVRDLPAGEATVGFSTESILELLGGSLDPLLNALKSGQIRGIVGLVSCTTLRDSGQDVHSVALAKELIKRDVLILSMGCGNAAMQLAGLCRKEAAALAGSGLEGICSSLGIPPVLSYGTCTDVGRLSELLRSVSEMLGVPVKDLPVAAAAPEYMEQKATIDAIFALAFGLYTYVNPVPTITGAPRLLDLLLRGCREVTGGVISVEKDPVKAAELILGHIEEKRSALGI</sequence>
<keyword evidence="10 13" id="KW-0411">Iron-sulfur</keyword>
<comment type="catalytic activity">
    <reaction evidence="12 13">
        <text>CO + 2 oxidized [2Fe-2S]-[ferredoxin] + H2O = 2 reduced [2Fe-2S]-[ferredoxin] + CO2 + 2 H(+)</text>
        <dbReference type="Rhea" id="RHEA:21040"/>
        <dbReference type="Rhea" id="RHEA-COMP:10000"/>
        <dbReference type="Rhea" id="RHEA-COMP:10001"/>
        <dbReference type="ChEBI" id="CHEBI:15377"/>
        <dbReference type="ChEBI" id="CHEBI:15378"/>
        <dbReference type="ChEBI" id="CHEBI:16526"/>
        <dbReference type="ChEBI" id="CHEBI:17245"/>
        <dbReference type="ChEBI" id="CHEBI:33737"/>
        <dbReference type="ChEBI" id="CHEBI:33738"/>
        <dbReference type="EC" id="1.2.7.4"/>
    </reaction>
</comment>
<dbReference type="GO" id="GO:0051539">
    <property type="term" value="F:4 iron, 4 sulfur cluster binding"/>
    <property type="evidence" value="ECO:0007669"/>
    <property type="project" value="UniProtKB-UniRule"/>
</dbReference>
<comment type="function">
    <text evidence="2">CODH oxidizes carbon monoxide coupled, via CooF, to the reduction of a hydrogen cation by a hydrogenase (possibly CooH).</text>
</comment>
<dbReference type="Gene3D" id="3.40.50.2030">
    <property type="match status" value="2"/>
</dbReference>
<keyword evidence="6 14" id="KW-0533">Nickel</keyword>
<dbReference type="Gene3D" id="1.20.1270.30">
    <property type="match status" value="1"/>
</dbReference>
<dbReference type="InterPro" id="IPR010047">
    <property type="entry name" value="CODH"/>
</dbReference>
<dbReference type="InterPro" id="IPR011254">
    <property type="entry name" value="Prismane-like_sf"/>
</dbReference>
<evidence type="ECO:0000256" key="5">
    <source>
        <dbReference type="ARBA" id="ARBA00022485"/>
    </source>
</evidence>
<evidence type="ECO:0000256" key="1">
    <source>
        <dbReference type="ARBA" id="ARBA00001966"/>
    </source>
</evidence>
<dbReference type="EMBL" id="CP000477">
    <property type="protein sequence ID" value="ABK14995.1"/>
    <property type="molecule type" value="Genomic_DNA"/>
</dbReference>
<keyword evidence="16" id="KW-1185">Reference proteome</keyword>
<dbReference type="NCBIfam" id="TIGR01702">
    <property type="entry name" value="CO_DH_cata"/>
    <property type="match status" value="1"/>
</dbReference>
<evidence type="ECO:0000313" key="15">
    <source>
        <dbReference type="EMBL" id="ABK14995.1"/>
    </source>
</evidence>
<keyword evidence="7 13" id="KW-0479">Metal-binding</keyword>
<dbReference type="GO" id="GO:0004601">
    <property type="term" value="F:peroxidase activity"/>
    <property type="evidence" value="ECO:0007669"/>
    <property type="project" value="TreeGrafter"/>
</dbReference>
<feature type="binding site" evidence="14">
    <location>
        <position position="88"/>
    </location>
    <ligand>
        <name>[4Fe-4S] cluster</name>
        <dbReference type="ChEBI" id="CHEBI:49883"/>
        <label>2</label>
    </ligand>
</feature>
<evidence type="ECO:0000256" key="10">
    <source>
        <dbReference type="ARBA" id="ARBA00023014"/>
    </source>
</evidence>
<dbReference type="GO" id="GO:0042542">
    <property type="term" value="P:response to hydrogen peroxide"/>
    <property type="evidence" value="ECO:0007669"/>
    <property type="project" value="TreeGrafter"/>
</dbReference>